<dbReference type="SUPFAM" id="SSF81321">
    <property type="entry name" value="Family A G protein-coupled receptor-like"/>
    <property type="match status" value="1"/>
</dbReference>
<evidence type="ECO:0008006" key="5">
    <source>
        <dbReference type="Google" id="ProtNLM"/>
    </source>
</evidence>
<dbReference type="GO" id="GO:0008528">
    <property type="term" value="F:G protein-coupled peptide receptor activity"/>
    <property type="evidence" value="ECO:0007669"/>
    <property type="project" value="InterPro"/>
</dbReference>
<dbReference type="STRING" id="1611254.A0A2G5SI87"/>
<dbReference type="InterPro" id="IPR019427">
    <property type="entry name" value="7TM_GPCR_serpentine_rcpt_Srw"/>
</dbReference>
<keyword evidence="2" id="KW-0812">Transmembrane</keyword>
<evidence type="ECO:0000256" key="1">
    <source>
        <dbReference type="SAM" id="MobiDB-lite"/>
    </source>
</evidence>
<keyword evidence="4" id="KW-1185">Reference proteome</keyword>
<comment type="caution">
    <text evidence="3">The sequence shown here is derived from an EMBL/GenBank/DDBJ whole genome shotgun (WGS) entry which is preliminary data.</text>
</comment>
<organism evidence="3 4">
    <name type="scientific">Caenorhabditis nigoni</name>
    <dbReference type="NCBI Taxonomy" id="1611254"/>
    <lineage>
        <taxon>Eukaryota</taxon>
        <taxon>Metazoa</taxon>
        <taxon>Ecdysozoa</taxon>
        <taxon>Nematoda</taxon>
        <taxon>Chromadorea</taxon>
        <taxon>Rhabditida</taxon>
        <taxon>Rhabditina</taxon>
        <taxon>Rhabditomorpha</taxon>
        <taxon>Rhabditoidea</taxon>
        <taxon>Rhabditidae</taxon>
        <taxon>Peloderinae</taxon>
        <taxon>Caenorhabditis</taxon>
    </lineage>
</organism>
<feature type="region of interest" description="Disordered" evidence="1">
    <location>
        <begin position="200"/>
        <end position="220"/>
    </location>
</feature>
<evidence type="ECO:0000313" key="3">
    <source>
        <dbReference type="EMBL" id="PIC14760.1"/>
    </source>
</evidence>
<reference evidence="4" key="1">
    <citation type="submission" date="2017-10" db="EMBL/GenBank/DDBJ databases">
        <title>Rapid genome shrinkage in a self-fertile nematode reveals novel sperm competition proteins.</title>
        <authorList>
            <person name="Yin D."/>
            <person name="Schwarz E.M."/>
            <person name="Thomas C.G."/>
            <person name="Felde R.L."/>
            <person name="Korf I.F."/>
            <person name="Cutter A.D."/>
            <person name="Schartner C.M."/>
            <person name="Ralston E.J."/>
            <person name="Meyer B.J."/>
            <person name="Haag E.S."/>
        </authorList>
    </citation>
    <scope>NUCLEOTIDE SEQUENCE [LARGE SCALE GENOMIC DNA]</scope>
    <source>
        <strain evidence="4">JU1422</strain>
    </source>
</reference>
<sequence>MNIQEKSAEDKFDLNFDYWVRLINLPISIFGIFINIYHFWILSKKSLRDTPVFIIMRVICMTDLVQLLALLPNDAKYIIIASVPEFCWETDAFLRALLTLVHFFANGFTIFVSSWMVVLMAFFRSLSIKDTKTAPTYEKCAETPKMRQSLKMRQGTENASRHQKCVKDLEMRQGTEKHQCTSKSPRHEKYVKAQEMRQDTRNAFGPENHAKAPKILTSAT</sequence>
<evidence type="ECO:0000313" key="4">
    <source>
        <dbReference type="Proteomes" id="UP000230233"/>
    </source>
</evidence>
<dbReference type="OrthoDB" id="10514564at2759"/>
<dbReference type="EMBL" id="PDUG01000007">
    <property type="protein sequence ID" value="PIC14760.1"/>
    <property type="molecule type" value="Genomic_DNA"/>
</dbReference>
<name>A0A2G5SI87_9PELO</name>
<dbReference type="PANTHER" id="PTHR22751:SF283">
    <property type="entry name" value="G-PROTEIN COUPLED RECEPTORS FAMILY 1 PROFILE DOMAIN-CONTAINING PROTEIN-RELATED"/>
    <property type="match status" value="1"/>
</dbReference>
<accession>A0A2G5SI87</accession>
<dbReference type="Proteomes" id="UP000230233">
    <property type="component" value="Unassembled WGS sequence"/>
</dbReference>
<gene>
    <name evidence="3" type="primary">Cni-srw-1</name>
    <name evidence="3" type="ORF">B9Z55_026952</name>
</gene>
<dbReference type="PANTHER" id="PTHR22751">
    <property type="entry name" value="G-PROTEIN COUPLED RECEPTOR-RELATED"/>
    <property type="match status" value="1"/>
</dbReference>
<proteinExistence type="predicted"/>
<feature type="transmembrane region" description="Helical" evidence="2">
    <location>
        <begin position="92"/>
        <end position="123"/>
    </location>
</feature>
<dbReference type="Pfam" id="PF10324">
    <property type="entry name" value="7TM_GPCR_Srw"/>
    <property type="match status" value="1"/>
</dbReference>
<keyword evidence="2" id="KW-0472">Membrane</keyword>
<feature type="transmembrane region" description="Helical" evidence="2">
    <location>
        <begin position="18"/>
        <end position="40"/>
    </location>
</feature>
<evidence type="ECO:0000256" key="2">
    <source>
        <dbReference type="SAM" id="Phobius"/>
    </source>
</evidence>
<dbReference type="AlphaFoldDB" id="A0A2G5SI87"/>
<dbReference type="Gene3D" id="1.20.1070.10">
    <property type="entry name" value="Rhodopsin 7-helix transmembrane proteins"/>
    <property type="match status" value="1"/>
</dbReference>
<keyword evidence="2" id="KW-1133">Transmembrane helix</keyword>
<protein>
    <recommendedName>
        <fullName evidence="5">G-protein coupled receptors family 1 profile domain-containing protein</fullName>
    </recommendedName>
</protein>